<protein>
    <recommendedName>
        <fullName evidence="5">Tachykinin family protein</fullName>
    </recommendedName>
</protein>
<reference evidence="3" key="1">
    <citation type="submission" date="2023-06" db="EMBL/GenBank/DDBJ databases">
        <title>Genome-scale phylogeny and comparative genomics of the fungal order Sordariales.</title>
        <authorList>
            <consortium name="Lawrence Berkeley National Laboratory"/>
            <person name="Hensen N."/>
            <person name="Bonometti L."/>
            <person name="Westerberg I."/>
            <person name="Brannstrom I.O."/>
            <person name="Guillou S."/>
            <person name="Cros-Aarteil S."/>
            <person name="Calhoun S."/>
            <person name="Haridas S."/>
            <person name="Kuo A."/>
            <person name="Mondo S."/>
            <person name="Pangilinan J."/>
            <person name="Riley R."/>
            <person name="Labutti K."/>
            <person name="Andreopoulos B."/>
            <person name="Lipzen A."/>
            <person name="Chen C."/>
            <person name="Yanf M."/>
            <person name="Daum C."/>
            <person name="Ng V."/>
            <person name="Clum A."/>
            <person name="Steindorff A."/>
            <person name="Ohm R."/>
            <person name="Martin F."/>
            <person name="Silar P."/>
            <person name="Natvig D."/>
            <person name="Lalanne C."/>
            <person name="Gautier V."/>
            <person name="Ament-Velasquez S.L."/>
            <person name="Kruys A."/>
            <person name="Hutchinson M.I."/>
            <person name="Powell A.J."/>
            <person name="Barry K."/>
            <person name="Miller A.N."/>
            <person name="Grigoriev I.V."/>
            <person name="Debuchy R."/>
            <person name="Gladieux P."/>
            <person name="Thoren M.H."/>
            <person name="Johannesson H."/>
        </authorList>
    </citation>
    <scope>NUCLEOTIDE SEQUENCE</scope>
    <source>
        <strain evidence="3">PSN4</strain>
    </source>
</reference>
<feature type="region of interest" description="Disordered" evidence="2">
    <location>
        <begin position="34"/>
        <end position="57"/>
    </location>
</feature>
<dbReference type="PANTHER" id="PTHR37540:SF5">
    <property type="entry name" value="TRANSCRIPTION FACTOR DOMAIN-CONTAINING PROTEIN"/>
    <property type="match status" value="1"/>
</dbReference>
<organism evidence="3 4">
    <name type="scientific">Echria macrotheca</name>
    <dbReference type="NCBI Taxonomy" id="438768"/>
    <lineage>
        <taxon>Eukaryota</taxon>
        <taxon>Fungi</taxon>
        <taxon>Dikarya</taxon>
        <taxon>Ascomycota</taxon>
        <taxon>Pezizomycotina</taxon>
        <taxon>Sordariomycetes</taxon>
        <taxon>Sordariomycetidae</taxon>
        <taxon>Sordariales</taxon>
        <taxon>Schizotheciaceae</taxon>
        <taxon>Echria</taxon>
    </lineage>
</organism>
<evidence type="ECO:0000313" key="3">
    <source>
        <dbReference type="EMBL" id="KAK1753681.1"/>
    </source>
</evidence>
<accession>A0AAJ0BD65</accession>
<keyword evidence="1" id="KW-0539">Nucleus</keyword>
<evidence type="ECO:0000313" key="4">
    <source>
        <dbReference type="Proteomes" id="UP001239445"/>
    </source>
</evidence>
<dbReference type="EMBL" id="MU839837">
    <property type="protein sequence ID" value="KAK1753681.1"/>
    <property type="molecule type" value="Genomic_DNA"/>
</dbReference>
<dbReference type="Pfam" id="PF11951">
    <property type="entry name" value="Fungal_trans_2"/>
    <property type="match status" value="1"/>
</dbReference>
<keyword evidence="4" id="KW-1185">Reference proteome</keyword>
<dbReference type="PANTHER" id="PTHR37540">
    <property type="entry name" value="TRANSCRIPTION FACTOR (ACR-2), PUTATIVE-RELATED-RELATED"/>
    <property type="match status" value="1"/>
</dbReference>
<evidence type="ECO:0000256" key="2">
    <source>
        <dbReference type="SAM" id="MobiDB-lite"/>
    </source>
</evidence>
<dbReference type="Proteomes" id="UP001239445">
    <property type="component" value="Unassembled WGS sequence"/>
</dbReference>
<evidence type="ECO:0000256" key="1">
    <source>
        <dbReference type="ARBA" id="ARBA00023242"/>
    </source>
</evidence>
<gene>
    <name evidence="3" type="ORF">QBC47DRAFT_386929</name>
</gene>
<sequence length="530" mass="58064">MSTYKFFTVEGPEGKFLAANKAIRSHAMKTALRTRTQRADNGQQDDEPSLADSKEVVRRKEELKTRFRLPKRPKGNPNAQAVVADQRVTAPTNHPLVSGRQTAQAVVAQRLVQPVQRLGSGVADPFRSLPVPIKGKVDVLVKYMLTGFSLNLSTVDSQRPWFGYAMQSPEVMHATLALSAGFWAASMSTPDAALEREGFWHQGQAMAIVRANLQARNITNTVLATIAGLGNVEMFQGRFEAAAVHLRGVRDLVEARGGVETILDDFYLCRCIDWVDVQTASGLGRAPLFPPLHGGMDDVLLPPATLHQAGLPPLAPALCPAVWPIFHLLRLAVAARDSPAVSANSHRILLHLADSSILHFLYGDGSSRRHDQHRQEKDECNRTDTVLVQATHVFLHAALRQVPPTSSLLRTLVGRLQDALTNDDALPSETDFWGAGGDHDDVSALAWAAFVGLAATSESADGERHAWFSNLFGAAISRARAQGGTEMPWPLADDDFVGQAEIRRVLEPFLWRDEFCMPVLHAASWLHRPL</sequence>
<proteinExistence type="predicted"/>
<dbReference type="AlphaFoldDB" id="A0AAJ0BD65"/>
<dbReference type="InterPro" id="IPR021858">
    <property type="entry name" value="Fun_TF"/>
</dbReference>
<comment type="caution">
    <text evidence="3">The sequence shown here is derived from an EMBL/GenBank/DDBJ whole genome shotgun (WGS) entry which is preliminary data.</text>
</comment>
<name>A0AAJ0BD65_9PEZI</name>
<evidence type="ECO:0008006" key="5">
    <source>
        <dbReference type="Google" id="ProtNLM"/>
    </source>
</evidence>